<reference evidence="2 3" key="2">
    <citation type="submission" date="2020-04" db="EMBL/GenBank/DDBJ databases">
        <authorList>
            <person name="Fomenkov A."/>
            <person name="Anton B.P."/>
            <person name="Roberts R.J."/>
        </authorList>
    </citation>
    <scope>NUCLEOTIDE SEQUENCE [LARGE SCALE GENOMIC DNA]</scope>
    <source>
        <strain evidence="2 3">CCAP 1403/13f</strain>
    </source>
</reference>
<feature type="chain" id="PRO_5026279947" evidence="1">
    <location>
        <begin position="30"/>
        <end position="182"/>
    </location>
</feature>
<dbReference type="Proteomes" id="UP000502433">
    <property type="component" value="Chromosome"/>
</dbReference>
<name>A0A6H2BWI5_DOLFA</name>
<evidence type="ECO:0000313" key="2">
    <source>
        <dbReference type="EMBL" id="QJB43069.1"/>
    </source>
</evidence>
<accession>A0A6H2BWI5</accession>
<evidence type="ECO:0000313" key="3">
    <source>
        <dbReference type="Proteomes" id="UP000502433"/>
    </source>
</evidence>
<proteinExistence type="predicted"/>
<organism evidence="2 3">
    <name type="scientific">Dolichospermum flos-aquae CCAP 1403/13F</name>
    <dbReference type="NCBI Taxonomy" id="315271"/>
    <lineage>
        <taxon>Bacteria</taxon>
        <taxon>Bacillati</taxon>
        <taxon>Cyanobacteriota</taxon>
        <taxon>Cyanophyceae</taxon>
        <taxon>Nostocales</taxon>
        <taxon>Aphanizomenonaceae</taxon>
        <taxon>Dolichospermum</taxon>
    </lineage>
</organism>
<sequence>MRTIRHLTKVSTLTGVALTSLLVSSPPVAAQRACVVTDSGNVVCGRLQQNSQKPSSAKNQTVEFEHINVTLQGCKRSSSTVNCHFLLTAKQDSDVSFICRESKMFDVYGSEYFCKQAQIGKSKEEGSPNTRMLKGIPLKAIATFKEVPTQVKEIAAIEVKVNPYVDYQRYYNAVFRSIPISE</sequence>
<protein>
    <submittedName>
        <fullName evidence="2">Uncharacterized protein</fullName>
    </submittedName>
</protein>
<dbReference type="AlphaFoldDB" id="A0A6H2BWI5"/>
<dbReference type="KEGG" id="dfs:HGD76_01280"/>
<keyword evidence="1" id="KW-0732">Signal</keyword>
<gene>
    <name evidence="2" type="ORF">HGD76_01280</name>
</gene>
<dbReference type="RefSeq" id="WP_168632204.1">
    <property type="nucleotide sequence ID" value="NZ_CP051206.1"/>
</dbReference>
<reference evidence="2 3" key="1">
    <citation type="submission" date="2020-04" db="EMBL/GenBank/DDBJ databases">
        <title>Genome-Wide Identification of 5-Methylcytosine Sites in Bacterial Genomes By High-Throughput Sequencing of MspJI Restriction Fragments.</title>
        <authorList>
            <person name="Wu V."/>
        </authorList>
    </citation>
    <scope>NUCLEOTIDE SEQUENCE [LARGE SCALE GENOMIC DNA]</scope>
    <source>
        <strain evidence="2 3">CCAP 1403/13f</strain>
    </source>
</reference>
<dbReference type="EMBL" id="CP051206">
    <property type="protein sequence ID" value="QJB43069.1"/>
    <property type="molecule type" value="Genomic_DNA"/>
</dbReference>
<evidence type="ECO:0000256" key="1">
    <source>
        <dbReference type="SAM" id="SignalP"/>
    </source>
</evidence>
<feature type="signal peptide" evidence="1">
    <location>
        <begin position="1"/>
        <end position="29"/>
    </location>
</feature>